<dbReference type="Proteomes" id="UP000466931">
    <property type="component" value="Chromosome"/>
</dbReference>
<dbReference type="PRINTS" id="PR00455">
    <property type="entry name" value="HTHTETR"/>
</dbReference>
<accession>A0A7I7XW56</accession>
<dbReference type="SUPFAM" id="SSF46689">
    <property type="entry name" value="Homeodomain-like"/>
    <property type="match status" value="1"/>
</dbReference>
<keyword evidence="3" id="KW-0804">Transcription</keyword>
<evidence type="ECO:0000259" key="5">
    <source>
        <dbReference type="PROSITE" id="PS50977"/>
    </source>
</evidence>
<feature type="DNA-binding region" description="H-T-H motif" evidence="4">
    <location>
        <begin position="43"/>
        <end position="62"/>
    </location>
</feature>
<reference evidence="6" key="2">
    <citation type="submission" date="2020-02" db="EMBL/GenBank/DDBJ databases">
        <authorList>
            <person name="Matsumoto Y."/>
            <person name="Motooka D."/>
            <person name="Nakamura S."/>
        </authorList>
    </citation>
    <scope>NUCLEOTIDE SEQUENCE</scope>
    <source>
        <strain evidence="6">JCM 13671</strain>
    </source>
</reference>
<protein>
    <recommendedName>
        <fullName evidence="5">HTH tetR-type domain-containing protein</fullName>
    </recommendedName>
</protein>
<evidence type="ECO:0000313" key="6">
    <source>
        <dbReference type="EMBL" id="BBZ33545.1"/>
    </source>
</evidence>
<name>A0A7I7XW56_9MYCO</name>
<dbReference type="PANTHER" id="PTHR30055">
    <property type="entry name" value="HTH-TYPE TRANSCRIPTIONAL REGULATOR RUTR"/>
    <property type="match status" value="1"/>
</dbReference>
<dbReference type="GO" id="GO:0000976">
    <property type="term" value="F:transcription cis-regulatory region binding"/>
    <property type="evidence" value="ECO:0007669"/>
    <property type="project" value="TreeGrafter"/>
</dbReference>
<keyword evidence="2 4" id="KW-0238">DNA-binding</keyword>
<sequence length="219" mass="23055">MMGEPVKRGYRSDLRAAQAAATRRRIVTEAAGLFVSAGYAGTTVDAIAAAAGVSRKTVFTAVGGKNELLSLALDWAIAGDDAPLALADRPEVAAVLLLPDPLALLDGWAGVLAGIDRRVGALFAALEAAAALDPAATAVFEKFNAQRRHGARIVVEALDALHALRSGLTVDAATDLAWLFSEPLLHRRLVGVAGWTHDQFERWLASTLRQQLLESTGPT</sequence>
<proteinExistence type="predicted"/>
<dbReference type="InterPro" id="IPR009057">
    <property type="entry name" value="Homeodomain-like_sf"/>
</dbReference>
<dbReference type="GO" id="GO:0003700">
    <property type="term" value="F:DNA-binding transcription factor activity"/>
    <property type="evidence" value="ECO:0007669"/>
    <property type="project" value="TreeGrafter"/>
</dbReference>
<dbReference type="EMBL" id="AP022612">
    <property type="protein sequence ID" value="BBZ33545.1"/>
    <property type="molecule type" value="Genomic_DNA"/>
</dbReference>
<dbReference type="PANTHER" id="PTHR30055:SF234">
    <property type="entry name" value="HTH-TYPE TRANSCRIPTIONAL REGULATOR BETI"/>
    <property type="match status" value="1"/>
</dbReference>
<dbReference type="Gene3D" id="1.10.357.10">
    <property type="entry name" value="Tetracycline Repressor, domain 2"/>
    <property type="match status" value="1"/>
</dbReference>
<gene>
    <name evidence="6" type="ORF">MCNF_21500</name>
</gene>
<dbReference type="Pfam" id="PF00440">
    <property type="entry name" value="TetR_N"/>
    <property type="match status" value="1"/>
</dbReference>
<dbReference type="RefSeq" id="WP_234812819.1">
    <property type="nucleotide sequence ID" value="NZ_AP022612.1"/>
</dbReference>
<evidence type="ECO:0000256" key="3">
    <source>
        <dbReference type="ARBA" id="ARBA00023163"/>
    </source>
</evidence>
<keyword evidence="1" id="KW-0805">Transcription regulation</keyword>
<dbReference type="PROSITE" id="PS50977">
    <property type="entry name" value="HTH_TETR_2"/>
    <property type="match status" value="1"/>
</dbReference>
<evidence type="ECO:0000256" key="2">
    <source>
        <dbReference type="ARBA" id="ARBA00023125"/>
    </source>
</evidence>
<evidence type="ECO:0000313" key="7">
    <source>
        <dbReference type="Proteomes" id="UP000466931"/>
    </source>
</evidence>
<dbReference type="AlphaFoldDB" id="A0A7I7XW56"/>
<reference evidence="6" key="1">
    <citation type="journal article" date="2019" name="Emerg. Microbes Infect.">
        <title>Comprehensive subspecies identification of 175 nontuberculous mycobacteria species based on 7547 genomic profiles.</title>
        <authorList>
            <person name="Matsumoto Y."/>
            <person name="Kinjo T."/>
            <person name="Motooka D."/>
            <person name="Nabeya D."/>
            <person name="Jung N."/>
            <person name="Uechi K."/>
            <person name="Horii T."/>
            <person name="Iida T."/>
            <person name="Fujita J."/>
            <person name="Nakamura S."/>
        </authorList>
    </citation>
    <scope>NUCLEOTIDE SEQUENCE [LARGE SCALE GENOMIC DNA]</scope>
    <source>
        <strain evidence="6">JCM 13671</strain>
    </source>
</reference>
<dbReference type="InterPro" id="IPR050109">
    <property type="entry name" value="HTH-type_TetR-like_transc_reg"/>
</dbReference>
<dbReference type="InterPro" id="IPR001647">
    <property type="entry name" value="HTH_TetR"/>
</dbReference>
<keyword evidence="7" id="KW-1185">Reference proteome</keyword>
<feature type="domain" description="HTH tetR-type" evidence="5">
    <location>
        <begin position="20"/>
        <end position="80"/>
    </location>
</feature>
<organism evidence="6 7">
    <name type="scientific">Mycolicibacterium confluentis</name>
    <dbReference type="NCBI Taxonomy" id="28047"/>
    <lineage>
        <taxon>Bacteria</taxon>
        <taxon>Bacillati</taxon>
        <taxon>Actinomycetota</taxon>
        <taxon>Actinomycetes</taxon>
        <taxon>Mycobacteriales</taxon>
        <taxon>Mycobacteriaceae</taxon>
        <taxon>Mycolicibacterium</taxon>
    </lineage>
</organism>
<evidence type="ECO:0000256" key="1">
    <source>
        <dbReference type="ARBA" id="ARBA00023015"/>
    </source>
</evidence>
<evidence type="ECO:0000256" key="4">
    <source>
        <dbReference type="PROSITE-ProRule" id="PRU00335"/>
    </source>
</evidence>